<comment type="caution">
    <text evidence="1">The sequence shown here is derived from an EMBL/GenBank/DDBJ whole genome shotgun (WGS) entry which is preliminary data.</text>
</comment>
<evidence type="ECO:0008006" key="3">
    <source>
        <dbReference type="Google" id="ProtNLM"/>
    </source>
</evidence>
<dbReference type="Proteomes" id="UP001228376">
    <property type="component" value="Unassembled WGS sequence"/>
</dbReference>
<sequence length="198" mass="23277">MEKDISEMNPKDLPDVTAFQDDFTREFMASTEEVANGYYLFKSKTVGYTMWYPEDAKMSAAYYERDKNNYEAIDFSGENEKITGGPYYINAIYDDKHDTKNTDIYLGLLSDSLDYEGEYKKQDYKEKTVYFAKMKYTTKDKKSNTYRFFGLIKSKKHHRMISYVYNVKCNKKQSDSDFDLGAIGKEVKKVMENIEFNS</sequence>
<evidence type="ECO:0000313" key="1">
    <source>
        <dbReference type="EMBL" id="MDY0405171.1"/>
    </source>
</evidence>
<dbReference type="RefSeq" id="WP_320384436.1">
    <property type="nucleotide sequence ID" value="NZ_JAROCA020000001.1"/>
</dbReference>
<proteinExistence type="predicted"/>
<reference evidence="1 2" key="1">
    <citation type="submission" date="2023-10" db="EMBL/GenBank/DDBJ databases">
        <title>179-bfca-hs.</title>
        <authorList>
            <person name="Miliotis G."/>
            <person name="Sengupta P."/>
            <person name="Hameed A."/>
            <person name="Chuvochina M."/>
            <person name="Mcdonagh F."/>
            <person name="Simpson A.C."/>
            <person name="Singh N.K."/>
            <person name="Rekha P.D."/>
            <person name="Raman K."/>
            <person name="Hugenholtz P."/>
            <person name="Venkateswaran K."/>
        </authorList>
    </citation>
    <scope>NUCLEOTIDE SEQUENCE [LARGE SCALE GENOMIC DNA]</scope>
    <source>
        <strain evidence="1 2">179-BFC-A-HS</strain>
    </source>
</reference>
<dbReference type="EMBL" id="JAROCA020000001">
    <property type="protein sequence ID" value="MDY0405171.1"/>
    <property type="molecule type" value="Genomic_DNA"/>
</dbReference>
<organism evidence="1 2">
    <name type="scientific">Tigheibacillus jepli</name>
    <dbReference type="NCBI Taxonomy" id="3035914"/>
    <lineage>
        <taxon>Bacteria</taxon>
        <taxon>Bacillati</taxon>
        <taxon>Bacillota</taxon>
        <taxon>Bacilli</taxon>
        <taxon>Bacillales</taxon>
        <taxon>Bacillaceae</taxon>
        <taxon>Tigheibacillus</taxon>
    </lineage>
</organism>
<evidence type="ECO:0000313" key="2">
    <source>
        <dbReference type="Proteomes" id="UP001228376"/>
    </source>
</evidence>
<protein>
    <recommendedName>
        <fullName evidence="3">Lipoprotein YvcA</fullName>
    </recommendedName>
</protein>
<accession>A0ABU5CFR6</accession>
<gene>
    <name evidence="1" type="ORF">P5G51_006925</name>
</gene>
<name>A0ABU5CFR6_9BACI</name>
<keyword evidence="2" id="KW-1185">Reference proteome</keyword>